<comment type="caution">
    <text evidence="1">The sequence shown here is derived from an EMBL/GenBank/DDBJ whole genome shotgun (WGS) entry which is preliminary data.</text>
</comment>
<keyword evidence="2" id="KW-1185">Reference proteome</keyword>
<evidence type="ECO:0000313" key="2">
    <source>
        <dbReference type="Proteomes" id="UP000588098"/>
    </source>
</evidence>
<name>A0A7W9QAQ9_9ACTN</name>
<accession>A0A7W9QAQ9</accession>
<sequence length="60" mass="6831">MTTMSLKVYRKRPGEDPRDCRATTVVTIDPDEVTAQWLDDHYPPQWPACQCLNCCDSKGS</sequence>
<proteinExistence type="predicted"/>
<dbReference type="EMBL" id="JACHJL010000009">
    <property type="protein sequence ID" value="MBB5936725.1"/>
    <property type="molecule type" value="Genomic_DNA"/>
</dbReference>
<dbReference type="Proteomes" id="UP000588098">
    <property type="component" value="Unassembled WGS sequence"/>
</dbReference>
<reference evidence="1 2" key="1">
    <citation type="submission" date="2020-08" db="EMBL/GenBank/DDBJ databases">
        <title>Genomic Encyclopedia of Type Strains, Phase III (KMG-III): the genomes of soil and plant-associated and newly described type strains.</title>
        <authorList>
            <person name="Whitman W."/>
        </authorList>
    </citation>
    <scope>NUCLEOTIDE SEQUENCE [LARGE SCALE GENOMIC DNA]</scope>
    <source>
        <strain evidence="1 2">CECT 8305</strain>
    </source>
</reference>
<organism evidence="1 2">
    <name type="scientific">Streptomyces zagrosensis</name>
    <dbReference type="NCBI Taxonomy" id="1042984"/>
    <lineage>
        <taxon>Bacteria</taxon>
        <taxon>Bacillati</taxon>
        <taxon>Actinomycetota</taxon>
        <taxon>Actinomycetes</taxon>
        <taxon>Kitasatosporales</taxon>
        <taxon>Streptomycetaceae</taxon>
        <taxon>Streptomyces</taxon>
    </lineage>
</organism>
<dbReference type="AlphaFoldDB" id="A0A7W9QAQ9"/>
<gene>
    <name evidence="1" type="ORF">FHS42_003802</name>
</gene>
<dbReference type="RefSeq" id="WP_184573298.1">
    <property type="nucleotide sequence ID" value="NZ_JACHJL010000009.1"/>
</dbReference>
<evidence type="ECO:0000313" key="1">
    <source>
        <dbReference type="EMBL" id="MBB5936725.1"/>
    </source>
</evidence>
<protein>
    <submittedName>
        <fullName evidence="1">Uncharacterized protein</fullName>
    </submittedName>
</protein>